<evidence type="ECO:0000313" key="3">
    <source>
        <dbReference type="EMBL" id="KAF9890465.1"/>
    </source>
</evidence>
<protein>
    <submittedName>
        <fullName evidence="3">Uncharacterized protein</fullName>
    </submittedName>
</protein>
<keyword evidence="4" id="KW-1185">Reference proteome</keyword>
<feature type="compositionally biased region" description="Pro residues" evidence="1">
    <location>
        <begin position="31"/>
        <end position="40"/>
    </location>
</feature>
<comment type="caution">
    <text evidence="3">The sequence shown here is derived from an EMBL/GenBank/DDBJ whole genome shotgun (WGS) entry which is preliminary data.</text>
</comment>
<feature type="signal peptide" evidence="2">
    <location>
        <begin position="1"/>
        <end position="20"/>
    </location>
</feature>
<keyword evidence="2" id="KW-0732">Signal</keyword>
<evidence type="ECO:0000256" key="2">
    <source>
        <dbReference type="SAM" id="SignalP"/>
    </source>
</evidence>
<proteinExistence type="predicted"/>
<feature type="chain" id="PRO_5042051956" evidence="2">
    <location>
        <begin position="21"/>
        <end position="250"/>
    </location>
</feature>
<reference evidence="3" key="2">
    <citation type="submission" date="2020-02" db="EMBL/GenBank/DDBJ databases">
        <authorList>
            <person name="Gilchrist C.L.M."/>
            <person name="Chooi Y.-H."/>
        </authorList>
    </citation>
    <scope>NUCLEOTIDE SEQUENCE</scope>
    <source>
        <strain evidence="3">MST-FP2251</strain>
    </source>
</reference>
<dbReference type="AlphaFoldDB" id="A0AAD4CPR7"/>
<reference evidence="3" key="1">
    <citation type="journal article" date="2019" name="Beilstein J. Org. Chem.">
        <title>Nanangenines: drimane sesquiterpenoids as the dominant metabolite cohort of a novel Australian fungus, Aspergillus nanangensis.</title>
        <authorList>
            <person name="Lacey H.J."/>
            <person name="Gilchrist C.L.M."/>
            <person name="Crombie A."/>
            <person name="Kalaitzis J.A."/>
            <person name="Vuong D."/>
            <person name="Rutledge P.J."/>
            <person name="Turner P."/>
            <person name="Pitt J.I."/>
            <person name="Lacey E."/>
            <person name="Chooi Y.H."/>
            <person name="Piggott A.M."/>
        </authorList>
    </citation>
    <scope>NUCLEOTIDE SEQUENCE</scope>
    <source>
        <strain evidence="3">MST-FP2251</strain>
    </source>
</reference>
<name>A0AAD4CPR7_ASPNN</name>
<dbReference type="Proteomes" id="UP001194746">
    <property type="component" value="Unassembled WGS sequence"/>
</dbReference>
<gene>
    <name evidence="3" type="ORF">FE257_005870</name>
</gene>
<organism evidence="3 4">
    <name type="scientific">Aspergillus nanangensis</name>
    <dbReference type="NCBI Taxonomy" id="2582783"/>
    <lineage>
        <taxon>Eukaryota</taxon>
        <taxon>Fungi</taxon>
        <taxon>Dikarya</taxon>
        <taxon>Ascomycota</taxon>
        <taxon>Pezizomycotina</taxon>
        <taxon>Eurotiomycetes</taxon>
        <taxon>Eurotiomycetidae</taxon>
        <taxon>Eurotiales</taxon>
        <taxon>Aspergillaceae</taxon>
        <taxon>Aspergillus</taxon>
        <taxon>Aspergillus subgen. Circumdati</taxon>
    </lineage>
</organism>
<sequence>MRVLAVSTLLLSTWISQSVALPHVSRDVSIPGPPSDPKPPSSGDGIGEWGSEDPGIGDYLDKTKFYGIARTAGTLGLDNAKNNMMHYLGNSGDDQPVTVENMLNDLPDFSKAAKAFIQNEATKAYESLGSSDETAFVSKWENYYAAKDESWDWFFAIGGFSYSVSGTMEKVGSKVALKYRVHVFDRYNWDDGKSVDIGPFHFEDRELGELHLKGIAQEYVVRGTSGTVSVSDFKPGEAVALPGEGGRERK</sequence>
<evidence type="ECO:0000313" key="4">
    <source>
        <dbReference type="Proteomes" id="UP001194746"/>
    </source>
</evidence>
<dbReference type="EMBL" id="VCAU01000026">
    <property type="protein sequence ID" value="KAF9890465.1"/>
    <property type="molecule type" value="Genomic_DNA"/>
</dbReference>
<feature type="region of interest" description="Disordered" evidence="1">
    <location>
        <begin position="26"/>
        <end position="53"/>
    </location>
</feature>
<evidence type="ECO:0000256" key="1">
    <source>
        <dbReference type="SAM" id="MobiDB-lite"/>
    </source>
</evidence>
<accession>A0AAD4CPR7</accession>